<evidence type="ECO:0000313" key="1">
    <source>
        <dbReference type="EMBL" id="GAG00237.1"/>
    </source>
</evidence>
<protein>
    <recommendedName>
        <fullName evidence="2">Phosphoribosylglycinamide synthetase N-terminal domain-containing protein</fullName>
    </recommendedName>
</protein>
<gene>
    <name evidence="1" type="ORF">S01H1_45376</name>
</gene>
<proteinExistence type="predicted"/>
<reference evidence="1" key="1">
    <citation type="journal article" date="2014" name="Front. Microbiol.">
        <title>High frequency of phylogenetically diverse reductive dehalogenase-homologous genes in deep subseafloor sedimentary metagenomes.</title>
        <authorList>
            <person name="Kawai M."/>
            <person name="Futagami T."/>
            <person name="Toyoda A."/>
            <person name="Takaki Y."/>
            <person name="Nishi S."/>
            <person name="Hori S."/>
            <person name="Arai W."/>
            <person name="Tsubouchi T."/>
            <person name="Morono Y."/>
            <person name="Uchiyama I."/>
            <person name="Ito T."/>
            <person name="Fujiyama A."/>
            <person name="Inagaki F."/>
            <person name="Takami H."/>
        </authorList>
    </citation>
    <scope>NUCLEOTIDE SEQUENCE</scope>
    <source>
        <strain evidence="1">Expedition CK06-06</strain>
    </source>
</reference>
<evidence type="ECO:0008006" key="2">
    <source>
        <dbReference type="Google" id="ProtNLM"/>
    </source>
</evidence>
<feature type="non-terminal residue" evidence="1">
    <location>
        <position position="57"/>
    </location>
</feature>
<organism evidence="1">
    <name type="scientific">marine sediment metagenome</name>
    <dbReference type="NCBI Taxonomy" id="412755"/>
    <lineage>
        <taxon>unclassified sequences</taxon>
        <taxon>metagenomes</taxon>
        <taxon>ecological metagenomes</taxon>
    </lineage>
</organism>
<dbReference type="EMBL" id="BARS01028990">
    <property type="protein sequence ID" value="GAG00237.1"/>
    <property type="molecule type" value="Genomic_DNA"/>
</dbReference>
<dbReference type="Gene3D" id="3.40.50.720">
    <property type="entry name" value="NAD(P)-binding Rossmann-like Domain"/>
    <property type="match status" value="1"/>
</dbReference>
<dbReference type="AlphaFoldDB" id="X0ULR7"/>
<comment type="caution">
    <text evidence="1">The sequence shown here is derived from an EMBL/GenBank/DDBJ whole genome shotgun (WGS) entry which is preliminary data.</text>
</comment>
<name>X0ULR7_9ZZZZ</name>
<sequence length="57" mass="6109">MEKKMKTISILGGGNGAHQMAIDLTLRGFEIILCEHPSFGESFKATLESGIIESTGL</sequence>
<accession>X0ULR7</accession>